<feature type="transmembrane region" description="Helical" evidence="2">
    <location>
        <begin position="241"/>
        <end position="259"/>
    </location>
</feature>
<dbReference type="KEGG" id="orp:MOP44_05180"/>
<feature type="transmembrane region" description="Helical" evidence="2">
    <location>
        <begin position="325"/>
        <end position="346"/>
    </location>
</feature>
<dbReference type="EMBL" id="CP093313">
    <property type="protein sequence ID" value="UWZ85331.1"/>
    <property type="molecule type" value="Genomic_DNA"/>
</dbReference>
<organism evidence="3 4">
    <name type="scientific">Occallatibacter riparius</name>
    <dbReference type="NCBI Taxonomy" id="1002689"/>
    <lineage>
        <taxon>Bacteria</taxon>
        <taxon>Pseudomonadati</taxon>
        <taxon>Acidobacteriota</taxon>
        <taxon>Terriglobia</taxon>
        <taxon>Terriglobales</taxon>
        <taxon>Acidobacteriaceae</taxon>
        <taxon>Occallatibacter</taxon>
    </lineage>
</organism>
<feature type="transmembrane region" description="Helical" evidence="2">
    <location>
        <begin position="432"/>
        <end position="453"/>
    </location>
</feature>
<proteinExistence type="predicted"/>
<dbReference type="RefSeq" id="WP_260794848.1">
    <property type="nucleotide sequence ID" value="NZ_CP093313.1"/>
</dbReference>
<keyword evidence="2" id="KW-0472">Membrane</keyword>
<feature type="transmembrane region" description="Helical" evidence="2">
    <location>
        <begin position="163"/>
        <end position="180"/>
    </location>
</feature>
<protein>
    <submittedName>
        <fullName evidence="3">DUF2339 domain-containing protein</fullName>
    </submittedName>
</protein>
<reference evidence="3" key="1">
    <citation type="submission" date="2021-04" db="EMBL/GenBank/DDBJ databases">
        <title>Phylogenetic analysis of Acidobacteriaceae.</title>
        <authorList>
            <person name="Qiu L."/>
            <person name="Zhang Q."/>
        </authorList>
    </citation>
    <scope>NUCLEOTIDE SEQUENCE</scope>
    <source>
        <strain evidence="3">DSM 25168</strain>
    </source>
</reference>
<gene>
    <name evidence="3" type="ORF">MOP44_05180</name>
</gene>
<dbReference type="PANTHER" id="PTHR38434:SF1">
    <property type="entry name" value="BLL2549 PROTEIN"/>
    <property type="match status" value="1"/>
</dbReference>
<dbReference type="AlphaFoldDB" id="A0A9J7BR75"/>
<feature type="region of interest" description="Disordered" evidence="1">
    <location>
        <begin position="40"/>
        <end position="62"/>
    </location>
</feature>
<keyword evidence="2" id="KW-1133">Transmembrane helix</keyword>
<feature type="compositionally biased region" description="Low complexity" evidence="1">
    <location>
        <begin position="40"/>
        <end position="51"/>
    </location>
</feature>
<feature type="transmembrane region" description="Helical" evidence="2">
    <location>
        <begin position="352"/>
        <end position="372"/>
    </location>
</feature>
<feature type="transmembrane region" description="Helical" evidence="2">
    <location>
        <begin position="217"/>
        <end position="235"/>
    </location>
</feature>
<feature type="transmembrane region" description="Helical" evidence="2">
    <location>
        <begin position="569"/>
        <end position="587"/>
    </location>
</feature>
<keyword evidence="4" id="KW-1185">Reference proteome</keyword>
<accession>A0A9J7BR75</accession>
<feature type="transmembrane region" description="Helical" evidence="2">
    <location>
        <begin position="132"/>
        <end position="151"/>
    </location>
</feature>
<sequence>MNSEESSALEQQVRDLTARVWQMELALQAQGILESPAAPVQAAAPPAEQTAPAPPVAPAAAPFAAPTSVEPAAQTAPWVTALPSWTRTESAPAKDTQSLETRIGSQWFNRVGILAMLIGVAWFLKLAFDNHWIGPLGRVLIGLLGGAALIAWSERFHKRGFSIFSYSLKAIGSGTLYLSVWAAFSVYALISGPVAFVAMIAVTGFNGFMSWIQDAELLALYAIAGGLSTPLLVSTGENHEVALFTYLLILDVAVLVLVALRPWSRLLFATYTGTCLLVLGWSIEYYSQAQAGRTAIFFACFFLIFAFAPRLVRLRDGAESAWDQLAVTALPLINAALGFIAFYFLLDPFATQWAGPWLAVGFAAFYLGMLRLPAIGVMRAGGPLLSGLHLAAAVVFITIAIPLKTQGRWLTIGWLVEGAVLMALASRLRSMLLRVLALICLCLGVMALLVVNPSASLTPVFNQRFGTYIVGIAAFAVVAWVASHARDESQTDAGLSWQGIAGASVLIINALILIAAGWEIHSFWWYLSWRGDMENFHDYRMYAQFTYSAFFMLFGAALLSVGFWRRSQFLRWQALFLLAVSIGKVFIFDMGELRQGFRVLSFIGLGALLLGVSFVYQRDLLHLREKGNESP</sequence>
<feature type="transmembrane region" description="Helical" evidence="2">
    <location>
        <begin position="384"/>
        <end position="403"/>
    </location>
</feature>
<evidence type="ECO:0000313" key="3">
    <source>
        <dbReference type="EMBL" id="UWZ85331.1"/>
    </source>
</evidence>
<feature type="transmembrane region" description="Helical" evidence="2">
    <location>
        <begin position="295"/>
        <end position="313"/>
    </location>
</feature>
<feature type="transmembrane region" description="Helical" evidence="2">
    <location>
        <begin position="541"/>
        <end position="562"/>
    </location>
</feature>
<feature type="transmembrane region" description="Helical" evidence="2">
    <location>
        <begin position="495"/>
        <end position="521"/>
    </location>
</feature>
<feature type="transmembrane region" description="Helical" evidence="2">
    <location>
        <begin position="107"/>
        <end position="126"/>
    </location>
</feature>
<dbReference type="InterPro" id="IPR019286">
    <property type="entry name" value="DUF2339_TM"/>
</dbReference>
<dbReference type="Pfam" id="PF10101">
    <property type="entry name" value="DUF2339"/>
    <property type="match status" value="1"/>
</dbReference>
<feature type="transmembrane region" description="Helical" evidence="2">
    <location>
        <begin position="465"/>
        <end position="483"/>
    </location>
</feature>
<feature type="transmembrane region" description="Helical" evidence="2">
    <location>
        <begin position="599"/>
        <end position="616"/>
    </location>
</feature>
<evidence type="ECO:0000313" key="4">
    <source>
        <dbReference type="Proteomes" id="UP001059380"/>
    </source>
</evidence>
<evidence type="ECO:0000256" key="1">
    <source>
        <dbReference type="SAM" id="MobiDB-lite"/>
    </source>
</evidence>
<evidence type="ECO:0000256" key="2">
    <source>
        <dbReference type="SAM" id="Phobius"/>
    </source>
</evidence>
<dbReference type="PANTHER" id="PTHR38434">
    <property type="entry name" value="BLL2549 PROTEIN"/>
    <property type="match status" value="1"/>
</dbReference>
<keyword evidence="2" id="KW-0812">Transmembrane</keyword>
<dbReference type="Proteomes" id="UP001059380">
    <property type="component" value="Chromosome"/>
</dbReference>
<feature type="transmembrane region" description="Helical" evidence="2">
    <location>
        <begin position="186"/>
        <end position="205"/>
    </location>
</feature>
<name>A0A9J7BR75_9BACT</name>